<dbReference type="PANTHER" id="PTHR24321">
    <property type="entry name" value="DEHYDROGENASES, SHORT CHAIN"/>
    <property type="match status" value="1"/>
</dbReference>
<dbReference type="Proteomes" id="UP000574761">
    <property type="component" value="Unassembled WGS sequence"/>
</dbReference>
<dbReference type="InterPro" id="IPR020904">
    <property type="entry name" value="Sc_DH/Rdtase_CS"/>
</dbReference>
<evidence type="ECO:0000256" key="2">
    <source>
        <dbReference type="ARBA" id="ARBA00023002"/>
    </source>
</evidence>
<evidence type="ECO:0000313" key="3">
    <source>
        <dbReference type="EMBL" id="MBB3979886.1"/>
    </source>
</evidence>
<organism evidence="3 4">
    <name type="scientific">Mycoplana azooxidifex</name>
    <dbReference type="NCBI Taxonomy" id="1636188"/>
    <lineage>
        <taxon>Bacteria</taxon>
        <taxon>Pseudomonadati</taxon>
        <taxon>Pseudomonadota</taxon>
        <taxon>Alphaproteobacteria</taxon>
        <taxon>Hyphomicrobiales</taxon>
        <taxon>Rhizobiaceae</taxon>
        <taxon>Mycoplana</taxon>
    </lineage>
</organism>
<gene>
    <name evidence="3" type="ORF">GGQ64_005133</name>
</gene>
<protein>
    <submittedName>
        <fullName evidence="3">NAD(P)-dependent dehydrogenase (Short-subunit alcohol dehydrogenase family)</fullName>
    </submittedName>
</protein>
<dbReference type="PRINTS" id="PR00080">
    <property type="entry name" value="SDRFAMILY"/>
</dbReference>
<dbReference type="PRINTS" id="PR00081">
    <property type="entry name" value="GDHRDH"/>
</dbReference>
<dbReference type="AlphaFoldDB" id="A0A7W6DEL2"/>
<dbReference type="InterPro" id="IPR036291">
    <property type="entry name" value="NAD(P)-bd_dom_sf"/>
</dbReference>
<dbReference type="Pfam" id="PF13561">
    <property type="entry name" value="adh_short_C2"/>
    <property type="match status" value="1"/>
</dbReference>
<dbReference type="CDD" id="cd05233">
    <property type="entry name" value="SDR_c"/>
    <property type="match status" value="1"/>
</dbReference>
<dbReference type="GO" id="GO:0016491">
    <property type="term" value="F:oxidoreductase activity"/>
    <property type="evidence" value="ECO:0007669"/>
    <property type="project" value="UniProtKB-KW"/>
</dbReference>
<evidence type="ECO:0000313" key="4">
    <source>
        <dbReference type="Proteomes" id="UP000574761"/>
    </source>
</evidence>
<dbReference type="FunFam" id="3.40.50.720:FF:000084">
    <property type="entry name" value="Short-chain dehydrogenase reductase"/>
    <property type="match status" value="1"/>
</dbReference>
<dbReference type="EMBL" id="JACIEE010000014">
    <property type="protein sequence ID" value="MBB3979886.1"/>
    <property type="molecule type" value="Genomic_DNA"/>
</dbReference>
<dbReference type="PANTHER" id="PTHR24321:SF8">
    <property type="entry name" value="ESTRADIOL 17-BETA-DEHYDROGENASE 8-RELATED"/>
    <property type="match status" value="1"/>
</dbReference>
<proteinExistence type="inferred from homology"/>
<dbReference type="InterPro" id="IPR002347">
    <property type="entry name" value="SDR_fam"/>
</dbReference>
<dbReference type="SUPFAM" id="SSF51735">
    <property type="entry name" value="NAD(P)-binding Rossmann-fold domains"/>
    <property type="match status" value="1"/>
</dbReference>
<sequence length="238" mass="24675">MTGGASGIGASIADAFRREGAKVAVLDIHLPEVSVRGEDIWYRECDIASEAAVEGSFDAVQAQLGPVDVLVHCAAKLGVSAPFHEVTAEAWNSYIDINLTGSFLASRAAASRMVANGTPGRIVLIGSVNSFASERNAAPYASSKGGVRLLTRSAAIDLARYGITVNMIAPGPIVTPPLEDKFASPELTQIFDRVLPGGKPGRPADIASTALFLALPESAFITGADIVVDGGMLAQILN</sequence>
<name>A0A7W6DEL2_9HYPH</name>
<dbReference type="Gene3D" id="3.40.50.720">
    <property type="entry name" value="NAD(P)-binding Rossmann-like Domain"/>
    <property type="match status" value="1"/>
</dbReference>
<accession>A0A7W6DEL2</accession>
<dbReference type="PROSITE" id="PS00061">
    <property type="entry name" value="ADH_SHORT"/>
    <property type="match status" value="1"/>
</dbReference>
<comment type="caution">
    <text evidence="3">The sequence shown here is derived from an EMBL/GenBank/DDBJ whole genome shotgun (WGS) entry which is preliminary data.</text>
</comment>
<reference evidence="3 4" key="1">
    <citation type="submission" date="2020-08" db="EMBL/GenBank/DDBJ databases">
        <title>Genomic Encyclopedia of Type Strains, Phase IV (KMG-IV): sequencing the most valuable type-strain genomes for metagenomic binning, comparative biology and taxonomic classification.</title>
        <authorList>
            <person name="Goeker M."/>
        </authorList>
    </citation>
    <scope>NUCLEOTIDE SEQUENCE [LARGE SCALE GENOMIC DNA]</scope>
    <source>
        <strain evidence="3 4">DSM 100211</strain>
    </source>
</reference>
<keyword evidence="2" id="KW-0560">Oxidoreductase</keyword>
<keyword evidence="4" id="KW-1185">Reference proteome</keyword>
<evidence type="ECO:0000256" key="1">
    <source>
        <dbReference type="ARBA" id="ARBA00006484"/>
    </source>
</evidence>
<dbReference type="RefSeq" id="WP_183808066.1">
    <property type="nucleotide sequence ID" value="NZ_JACIEE010000014.1"/>
</dbReference>
<comment type="similarity">
    <text evidence="1">Belongs to the short-chain dehydrogenases/reductases (SDR) family.</text>
</comment>